<dbReference type="Proteomes" id="UP000217257">
    <property type="component" value="Chromosome"/>
</dbReference>
<feature type="transmembrane region" description="Helical" evidence="1">
    <location>
        <begin position="332"/>
        <end position="351"/>
    </location>
</feature>
<evidence type="ECO:0000313" key="2">
    <source>
        <dbReference type="EMBL" id="ATB38441.1"/>
    </source>
</evidence>
<feature type="transmembrane region" description="Helical" evidence="1">
    <location>
        <begin position="132"/>
        <end position="154"/>
    </location>
</feature>
<gene>
    <name evidence="2" type="ORF">CYFUS_003876</name>
</gene>
<feature type="transmembrane region" description="Helical" evidence="1">
    <location>
        <begin position="7"/>
        <end position="27"/>
    </location>
</feature>
<feature type="transmembrane region" description="Helical" evidence="1">
    <location>
        <begin position="78"/>
        <end position="98"/>
    </location>
</feature>
<name>A0A250J4X4_9BACT</name>
<keyword evidence="1" id="KW-1133">Transmembrane helix</keyword>
<dbReference type="RefSeq" id="WP_095986612.1">
    <property type="nucleotide sequence ID" value="NZ_CP022098.1"/>
</dbReference>
<protein>
    <recommendedName>
        <fullName evidence="4">Glycosyltransferase RgtA/B/C/D-like domain-containing protein</fullName>
    </recommendedName>
</protein>
<accession>A0A250J4X4</accession>
<keyword evidence="1" id="KW-0472">Membrane</keyword>
<dbReference type="AlphaFoldDB" id="A0A250J4X4"/>
<evidence type="ECO:0000256" key="1">
    <source>
        <dbReference type="SAM" id="Phobius"/>
    </source>
</evidence>
<dbReference type="KEGG" id="cfus:CYFUS_003876"/>
<dbReference type="EMBL" id="CP022098">
    <property type="protein sequence ID" value="ATB38441.1"/>
    <property type="molecule type" value="Genomic_DNA"/>
</dbReference>
<reference evidence="2 3" key="1">
    <citation type="submission" date="2017-06" db="EMBL/GenBank/DDBJ databases">
        <title>Sequencing and comparative analysis of myxobacterial genomes.</title>
        <authorList>
            <person name="Rupp O."/>
            <person name="Goesmann A."/>
            <person name="Sogaard-Andersen L."/>
        </authorList>
    </citation>
    <scope>NUCLEOTIDE SEQUENCE [LARGE SCALE GENOMIC DNA]</scope>
    <source>
        <strain evidence="2 3">DSM 52655</strain>
    </source>
</reference>
<evidence type="ECO:0000313" key="3">
    <source>
        <dbReference type="Proteomes" id="UP000217257"/>
    </source>
</evidence>
<sequence length="443" mass="49692">MWTRPRLAIAASVGVFLVHLALVWHYAVDIPYWDEWEMLRPEAFPSEHLSLDWLFARHNEHRIVTTKLVHWLFFRLSGWNHIGLIVFNFLFFGLLLLAMARLMRRAVPDLPVVAVMAFLLFLQTPLNYENHLWGFQLQFHFLLLMLCLGIMMLFDEQQRSGWLVSGAVLLVMGAYSFSSGITAGLAAMGVFVGFKALRALRAQDTATKPRELAQLGAAGLITLAGIAAAALGQRHLDGHPEFTLPHQSKFWVYLVNLVGLGFGFEQQSELVGTLCLLAVVVPVGWLLLRSRLRLTSAQWMLVAMIAAVGAALATITLGRAGFGVVSAKSSRYMEIAFLLVPLTAAIWWSVLEPWTKARRTALVVLWTGCLIGAANDVSLKYYRAQRDERMEGVACARQYYLNGGEANCGRLYPVPIPERLDRARQLKLSFVEDILARQELARE</sequence>
<feature type="transmembrane region" description="Helical" evidence="1">
    <location>
        <begin position="270"/>
        <end position="288"/>
    </location>
</feature>
<proteinExistence type="predicted"/>
<organism evidence="2 3">
    <name type="scientific">Cystobacter fuscus</name>
    <dbReference type="NCBI Taxonomy" id="43"/>
    <lineage>
        <taxon>Bacteria</taxon>
        <taxon>Pseudomonadati</taxon>
        <taxon>Myxococcota</taxon>
        <taxon>Myxococcia</taxon>
        <taxon>Myxococcales</taxon>
        <taxon>Cystobacterineae</taxon>
        <taxon>Archangiaceae</taxon>
        <taxon>Cystobacter</taxon>
    </lineage>
</organism>
<evidence type="ECO:0008006" key="4">
    <source>
        <dbReference type="Google" id="ProtNLM"/>
    </source>
</evidence>
<feature type="transmembrane region" description="Helical" evidence="1">
    <location>
        <begin position="300"/>
        <end position="320"/>
    </location>
</feature>
<keyword evidence="1" id="KW-0812">Transmembrane</keyword>
<feature type="transmembrane region" description="Helical" evidence="1">
    <location>
        <begin position="212"/>
        <end position="230"/>
    </location>
</feature>